<organism evidence="1 2">
    <name type="scientific">Ruthenibacterium intestinale</name>
    <dbReference type="NCBI Taxonomy" id="3133163"/>
    <lineage>
        <taxon>Bacteria</taxon>
        <taxon>Bacillati</taxon>
        <taxon>Bacillota</taxon>
        <taxon>Clostridia</taxon>
        <taxon>Eubacteriales</taxon>
        <taxon>Oscillospiraceae</taxon>
        <taxon>Ruthenibacterium</taxon>
    </lineage>
</organism>
<keyword evidence="2" id="KW-1185">Reference proteome</keyword>
<dbReference type="InterPro" id="IPR023198">
    <property type="entry name" value="PGP-like_dom2"/>
</dbReference>
<dbReference type="Gene3D" id="3.40.50.1000">
    <property type="entry name" value="HAD superfamily/HAD-like"/>
    <property type="match status" value="1"/>
</dbReference>
<dbReference type="PANTHER" id="PTHR18901:SF38">
    <property type="entry name" value="PSEUDOURIDINE-5'-PHOSPHATASE"/>
    <property type="match status" value="1"/>
</dbReference>
<dbReference type="InterPro" id="IPR036412">
    <property type="entry name" value="HAD-like_sf"/>
</dbReference>
<comment type="caution">
    <text evidence="1">The sequence shown here is derived from an EMBL/GenBank/DDBJ whole genome shotgun (WGS) entry which is preliminary data.</text>
</comment>
<evidence type="ECO:0000313" key="2">
    <source>
        <dbReference type="Proteomes" id="UP001477672"/>
    </source>
</evidence>
<dbReference type="PRINTS" id="PR00413">
    <property type="entry name" value="HADHALOGNASE"/>
</dbReference>
<evidence type="ECO:0000313" key="1">
    <source>
        <dbReference type="EMBL" id="MEQ2521788.1"/>
    </source>
</evidence>
<sequence length="217" mass="23756">MQIQAVLFDMDGLMIDTERLSDQIWCEIGARYGLTITPADTALLRGRNRAGGRAAFLKRFGPDVPFDTMCDAVVGRLTALLARSVPLMPGLTELLEALRSRNVPMAVVSSTHRSLVENNLRVAGIRDFFSELVCGDMVRRSKPAPDIYLTAARQLNIPPQACLVLEDSYNGVRAGAAAGCITVMVPNMDPATPEMERLCRCIVPSLREVIPLLDQDL</sequence>
<dbReference type="NCBIfam" id="TIGR01509">
    <property type="entry name" value="HAD-SF-IA-v3"/>
    <property type="match status" value="1"/>
</dbReference>
<dbReference type="Gene3D" id="1.10.150.240">
    <property type="entry name" value="Putative phosphatase, domain 2"/>
    <property type="match status" value="1"/>
</dbReference>
<name>A0ABV1GJU0_9FIRM</name>
<dbReference type="SUPFAM" id="SSF56784">
    <property type="entry name" value="HAD-like"/>
    <property type="match status" value="1"/>
</dbReference>
<dbReference type="SFLD" id="SFLDG01135">
    <property type="entry name" value="C1.5.6:_HAD__Beta-PGM__Phospha"/>
    <property type="match status" value="1"/>
</dbReference>
<dbReference type="CDD" id="cd07505">
    <property type="entry name" value="HAD_BPGM-like"/>
    <property type="match status" value="1"/>
</dbReference>
<dbReference type="SFLD" id="SFLDG01129">
    <property type="entry name" value="C1.5:_HAD__Beta-PGM__Phosphata"/>
    <property type="match status" value="1"/>
</dbReference>
<dbReference type="SFLD" id="SFLDS00003">
    <property type="entry name" value="Haloacid_Dehalogenase"/>
    <property type="match status" value="1"/>
</dbReference>
<dbReference type="Pfam" id="PF00702">
    <property type="entry name" value="Hydrolase"/>
    <property type="match status" value="1"/>
</dbReference>
<protein>
    <submittedName>
        <fullName evidence="1">HAD family phosphatase</fullName>
    </submittedName>
</protein>
<dbReference type="RefSeq" id="WP_349217262.1">
    <property type="nucleotide sequence ID" value="NZ_JBBMFA010000116.1"/>
</dbReference>
<dbReference type="InterPro" id="IPR023214">
    <property type="entry name" value="HAD_sf"/>
</dbReference>
<gene>
    <name evidence="1" type="ORF">WMO24_15330</name>
</gene>
<dbReference type="Proteomes" id="UP001477672">
    <property type="component" value="Unassembled WGS sequence"/>
</dbReference>
<dbReference type="PANTHER" id="PTHR18901">
    <property type="entry name" value="2-DEOXYGLUCOSE-6-PHOSPHATE PHOSPHATASE 2"/>
    <property type="match status" value="1"/>
</dbReference>
<dbReference type="EMBL" id="JBBMFA010000116">
    <property type="protein sequence ID" value="MEQ2521788.1"/>
    <property type="molecule type" value="Genomic_DNA"/>
</dbReference>
<accession>A0ABV1GJU0</accession>
<proteinExistence type="predicted"/>
<dbReference type="InterPro" id="IPR006439">
    <property type="entry name" value="HAD-SF_hydro_IA"/>
</dbReference>
<reference evidence="1 2" key="1">
    <citation type="submission" date="2024-03" db="EMBL/GenBank/DDBJ databases">
        <title>Human intestinal bacterial collection.</title>
        <authorList>
            <person name="Pauvert C."/>
            <person name="Hitch T.C.A."/>
            <person name="Clavel T."/>
        </authorList>
    </citation>
    <scope>NUCLEOTIDE SEQUENCE [LARGE SCALE GENOMIC DNA]</scope>
    <source>
        <strain evidence="1 2">CLA-JM-H11</strain>
    </source>
</reference>